<evidence type="ECO:0000313" key="1">
    <source>
        <dbReference type="EMBL" id="KAH0888846.1"/>
    </source>
</evidence>
<protein>
    <submittedName>
        <fullName evidence="1">Uncharacterized protein</fullName>
    </submittedName>
</protein>
<dbReference type="Proteomes" id="UP000824890">
    <property type="component" value="Unassembled WGS sequence"/>
</dbReference>
<proteinExistence type="predicted"/>
<reference evidence="1 2" key="1">
    <citation type="submission" date="2021-05" db="EMBL/GenBank/DDBJ databases">
        <title>Genome Assembly of Synthetic Allotetraploid Brassica napus Reveals Homoeologous Exchanges between Subgenomes.</title>
        <authorList>
            <person name="Davis J.T."/>
        </authorList>
    </citation>
    <scope>NUCLEOTIDE SEQUENCE [LARGE SCALE GENOMIC DNA]</scope>
    <source>
        <strain evidence="2">cv. Da-Ae</strain>
        <tissue evidence="1">Seedling</tissue>
    </source>
</reference>
<dbReference type="EMBL" id="JAGKQM010000013">
    <property type="protein sequence ID" value="KAH0888846.1"/>
    <property type="molecule type" value="Genomic_DNA"/>
</dbReference>
<gene>
    <name evidence="1" type="ORF">HID58_051275</name>
</gene>
<sequence>VVTNIEQNHPNLKGVWFCYGGTAVEDLDTMFMDRKTIYLGKGRDTWTGVKRVKKWKRLHDEDLIKKNKSYGKRLLRLEQDRGPSLMVKLPTQFSTDRGTRKV</sequence>
<feature type="non-terminal residue" evidence="1">
    <location>
        <position position="1"/>
    </location>
</feature>
<feature type="non-terminal residue" evidence="1">
    <location>
        <position position="102"/>
    </location>
</feature>
<keyword evidence="2" id="KW-1185">Reference proteome</keyword>
<accession>A0ABQ8A9R1</accession>
<comment type="caution">
    <text evidence="1">The sequence shown here is derived from an EMBL/GenBank/DDBJ whole genome shotgun (WGS) entry which is preliminary data.</text>
</comment>
<name>A0ABQ8A9R1_BRANA</name>
<organism evidence="1 2">
    <name type="scientific">Brassica napus</name>
    <name type="common">Rape</name>
    <dbReference type="NCBI Taxonomy" id="3708"/>
    <lineage>
        <taxon>Eukaryota</taxon>
        <taxon>Viridiplantae</taxon>
        <taxon>Streptophyta</taxon>
        <taxon>Embryophyta</taxon>
        <taxon>Tracheophyta</taxon>
        <taxon>Spermatophyta</taxon>
        <taxon>Magnoliopsida</taxon>
        <taxon>eudicotyledons</taxon>
        <taxon>Gunneridae</taxon>
        <taxon>Pentapetalae</taxon>
        <taxon>rosids</taxon>
        <taxon>malvids</taxon>
        <taxon>Brassicales</taxon>
        <taxon>Brassicaceae</taxon>
        <taxon>Brassiceae</taxon>
        <taxon>Brassica</taxon>
    </lineage>
</organism>
<evidence type="ECO:0000313" key="2">
    <source>
        <dbReference type="Proteomes" id="UP000824890"/>
    </source>
</evidence>